<comment type="caution">
    <text evidence="2">The sequence shown here is derived from an EMBL/GenBank/DDBJ whole genome shotgun (WGS) entry which is preliminary data.</text>
</comment>
<evidence type="ECO:0000313" key="2">
    <source>
        <dbReference type="EMBL" id="EEG76978.1"/>
    </source>
</evidence>
<reference evidence="2 3" key="1">
    <citation type="submission" date="2009-02" db="EMBL/GenBank/DDBJ databases">
        <title>Sequencing of the draft genome and assembly of Dethiobacter alkaliphilus AHT 1.</title>
        <authorList>
            <consortium name="US DOE Joint Genome Institute (JGI-PGF)"/>
            <person name="Lucas S."/>
            <person name="Copeland A."/>
            <person name="Lapidus A."/>
            <person name="Glavina del Rio T."/>
            <person name="Dalin E."/>
            <person name="Tice H."/>
            <person name="Bruce D."/>
            <person name="Goodwin L."/>
            <person name="Pitluck S."/>
            <person name="Larimer F."/>
            <person name="Land M.L."/>
            <person name="Hauser L."/>
            <person name="Muyzer G."/>
        </authorList>
    </citation>
    <scope>NUCLEOTIDE SEQUENCE [LARGE SCALE GENOMIC DNA]</scope>
    <source>
        <strain evidence="2 3">AHT 1</strain>
    </source>
</reference>
<accession>C0GID0</accession>
<gene>
    <name evidence="2" type="ORF">DealDRAFT_2239</name>
</gene>
<feature type="region of interest" description="Disordered" evidence="1">
    <location>
        <begin position="42"/>
        <end position="67"/>
    </location>
</feature>
<evidence type="ECO:0000313" key="3">
    <source>
        <dbReference type="Proteomes" id="UP000006443"/>
    </source>
</evidence>
<name>C0GID0_DETAL</name>
<dbReference type="STRING" id="555088.DealDRAFT_2239"/>
<dbReference type="AlphaFoldDB" id="C0GID0"/>
<dbReference type="Proteomes" id="UP000006443">
    <property type="component" value="Unassembled WGS sequence"/>
</dbReference>
<evidence type="ECO:0000256" key="1">
    <source>
        <dbReference type="SAM" id="MobiDB-lite"/>
    </source>
</evidence>
<sequence>MINCLLCETQSTQQIEAAAPGYYHCRECDLIFLAPKFRLDAEQEKRSSKLYPQTKRDDKKKLSSCLR</sequence>
<organism evidence="2 3">
    <name type="scientific">Dethiobacter alkaliphilus AHT 1</name>
    <dbReference type="NCBI Taxonomy" id="555088"/>
    <lineage>
        <taxon>Bacteria</taxon>
        <taxon>Bacillati</taxon>
        <taxon>Bacillota</taxon>
        <taxon>Dethiobacteria</taxon>
        <taxon>Dethiobacterales</taxon>
        <taxon>Dethiobacteraceae</taxon>
        <taxon>Dethiobacter</taxon>
    </lineage>
</organism>
<keyword evidence="3" id="KW-1185">Reference proteome</keyword>
<protein>
    <submittedName>
        <fullName evidence="2">Uncharacterized protein</fullName>
    </submittedName>
</protein>
<dbReference type="EMBL" id="ACJM01000011">
    <property type="protein sequence ID" value="EEG76978.1"/>
    <property type="molecule type" value="Genomic_DNA"/>
</dbReference>
<proteinExistence type="predicted"/>